<proteinExistence type="predicted"/>
<protein>
    <submittedName>
        <fullName evidence="1">Uncharacterized protein</fullName>
    </submittedName>
</protein>
<comment type="caution">
    <text evidence="1">The sequence shown here is derived from an EMBL/GenBank/DDBJ whole genome shotgun (WGS) entry which is preliminary data.</text>
</comment>
<reference evidence="1" key="1">
    <citation type="submission" date="2013-05" db="EMBL/GenBank/DDBJ databases">
        <authorList>
            <person name="Yim A.K.Y."/>
            <person name="Chan T.F."/>
            <person name="Ji K.M."/>
            <person name="Liu X.Y."/>
            <person name="Zhou J.W."/>
            <person name="Li R.Q."/>
            <person name="Yang K.Y."/>
            <person name="Li J."/>
            <person name="Li M."/>
            <person name="Law P.T.W."/>
            <person name="Wu Y.L."/>
            <person name="Cai Z.L."/>
            <person name="Qin H."/>
            <person name="Bao Y."/>
            <person name="Leung R.K.K."/>
            <person name="Ng P.K.S."/>
            <person name="Zou J."/>
            <person name="Zhong X.J."/>
            <person name="Ran P.X."/>
            <person name="Zhong N.S."/>
            <person name="Liu Z.G."/>
            <person name="Tsui S.K.W."/>
        </authorList>
    </citation>
    <scope>NUCLEOTIDE SEQUENCE</scope>
    <source>
        <strain evidence="1">Derf</strain>
        <tissue evidence="1">Whole organism</tissue>
    </source>
</reference>
<organism evidence="1 2">
    <name type="scientific">Dermatophagoides farinae</name>
    <name type="common">American house dust mite</name>
    <dbReference type="NCBI Taxonomy" id="6954"/>
    <lineage>
        <taxon>Eukaryota</taxon>
        <taxon>Metazoa</taxon>
        <taxon>Ecdysozoa</taxon>
        <taxon>Arthropoda</taxon>
        <taxon>Chelicerata</taxon>
        <taxon>Arachnida</taxon>
        <taxon>Acari</taxon>
        <taxon>Acariformes</taxon>
        <taxon>Sarcoptiformes</taxon>
        <taxon>Astigmata</taxon>
        <taxon>Psoroptidia</taxon>
        <taxon>Analgoidea</taxon>
        <taxon>Pyroglyphidae</taxon>
        <taxon>Dermatophagoidinae</taxon>
        <taxon>Dermatophagoides</taxon>
    </lineage>
</organism>
<reference evidence="1" key="2">
    <citation type="journal article" date="2022" name="Res Sq">
        <title>Comparative Genomics Reveals Insights into the Divergent Evolution of Astigmatic Mites and Household Pest Adaptations.</title>
        <authorList>
            <person name="Xiong Q."/>
            <person name="Wan A.T.-Y."/>
            <person name="Liu X.-Y."/>
            <person name="Fung C.S.-H."/>
            <person name="Xiao X."/>
            <person name="Malainual N."/>
            <person name="Hou J."/>
            <person name="Wang L."/>
            <person name="Wang M."/>
            <person name="Yang K."/>
            <person name="Cui Y."/>
            <person name="Leung E."/>
            <person name="Nong W."/>
            <person name="Shin S.-K."/>
            <person name="Au S."/>
            <person name="Jeong K.Y."/>
            <person name="Chew F.T."/>
            <person name="Hui J."/>
            <person name="Leung T.F."/>
            <person name="Tungtrongchitr A."/>
            <person name="Zhong N."/>
            <person name="Liu Z."/>
            <person name="Tsui S."/>
        </authorList>
    </citation>
    <scope>NUCLEOTIDE SEQUENCE</scope>
    <source>
        <strain evidence="1">Derf</strain>
        <tissue evidence="1">Whole organism</tissue>
    </source>
</reference>
<accession>A0A922I453</accession>
<evidence type="ECO:0000313" key="2">
    <source>
        <dbReference type="Proteomes" id="UP000790347"/>
    </source>
</evidence>
<dbReference type="EMBL" id="ASGP02000002">
    <property type="protein sequence ID" value="KAH9521177.1"/>
    <property type="molecule type" value="Genomic_DNA"/>
</dbReference>
<gene>
    <name evidence="1" type="ORF">DERF_004850</name>
</gene>
<sequence>MFVCDQNSSPCSKPFEMKKGKLSFYPNDDDDGLVPEKGCEKKITNFPLNTKTRDDFFFRN</sequence>
<dbReference type="Proteomes" id="UP000790347">
    <property type="component" value="Unassembled WGS sequence"/>
</dbReference>
<keyword evidence="2" id="KW-1185">Reference proteome</keyword>
<name>A0A922I453_DERFA</name>
<dbReference type="AlphaFoldDB" id="A0A922I453"/>
<evidence type="ECO:0000313" key="1">
    <source>
        <dbReference type="EMBL" id="KAH9521177.1"/>
    </source>
</evidence>